<dbReference type="Proteomes" id="UP000254033">
    <property type="component" value="Unassembled WGS sequence"/>
</dbReference>
<sequence length="515" mass="55564">MTAFEIDWILDIYCPIKDEHYSLIFIFATQPEIIPGKWILSMRKLVKINIALVILFFLNNAYTGIPLWTVIPDPNYPTSLYLTPMGNANVVYTVTNKSHKTHTLAMQPIRGVTQITSGDNCSSVFTLAYQKSCTLSLSINGNLLTGDIHGGPVVCEQGGTFECYQPSFPNILNIIFIPIARYLITPIAGVNGAINPDNPQTVLAGSSLTFTARPNSGYQVDQWLVDGGIAQKGGSTFTLAQIDTNHTVEATFTRSGTIFVGTAGGEVYFSINNGLNWNTTTTPSPGFSVNSVFATPTTLYAGSADGKVYYSTNNGVTWNATAAVPGGTEVNSVFITSIGNVLTIYTGTQDGHVYYSIDGITWNATTNPGAGAVNSLFITPAHTLYAGSNDGNVYYSTDNGTNWIQIIGPESNLAVPIQNIFAVNNQLYVNIRKISSNSTLPAGTVDFEYTYTSNSLTNTNPTWNLLSQITYTLFVNADASAIYAGTQDGYIFSLTTGDELGFITYSPISSLFFIS</sequence>
<evidence type="ECO:0000256" key="1">
    <source>
        <dbReference type="SAM" id="Phobius"/>
    </source>
</evidence>
<gene>
    <name evidence="4" type="ORF">NCTC11978_00529</name>
</gene>
<dbReference type="Pfam" id="PF25852">
    <property type="entry name" value="DUF6242_C"/>
    <property type="match status" value="1"/>
</dbReference>
<evidence type="ECO:0000259" key="3">
    <source>
        <dbReference type="Pfam" id="PF25852"/>
    </source>
</evidence>
<evidence type="ECO:0000313" key="4">
    <source>
        <dbReference type="EMBL" id="STX37367.1"/>
    </source>
</evidence>
<dbReference type="EMBL" id="UGNY01000001">
    <property type="protein sequence ID" value="STX37367.1"/>
    <property type="molecule type" value="Genomic_DNA"/>
</dbReference>
<proteinExistence type="predicted"/>
<name>A0A378IQ66_9GAMM</name>
<dbReference type="InterPro" id="IPR058667">
    <property type="entry name" value="DUF6242_C"/>
</dbReference>
<feature type="domain" description="DUF6242" evidence="3">
    <location>
        <begin position="343"/>
        <end position="430"/>
    </location>
</feature>
<evidence type="ECO:0000259" key="2">
    <source>
        <dbReference type="Pfam" id="PF18998"/>
    </source>
</evidence>
<keyword evidence="1" id="KW-1133">Transmembrane helix</keyword>
<dbReference type="SUPFAM" id="SSF110296">
    <property type="entry name" value="Oligoxyloglucan reducing end-specific cellobiohydrolase"/>
    <property type="match status" value="1"/>
</dbReference>
<organism evidence="4 5">
    <name type="scientific">Legionella feeleii</name>
    <dbReference type="NCBI Taxonomy" id="453"/>
    <lineage>
        <taxon>Bacteria</taxon>
        <taxon>Pseudomonadati</taxon>
        <taxon>Pseudomonadota</taxon>
        <taxon>Gammaproteobacteria</taxon>
        <taxon>Legionellales</taxon>
        <taxon>Legionellaceae</taxon>
        <taxon>Legionella</taxon>
    </lineage>
</organism>
<dbReference type="AlphaFoldDB" id="A0A378IQ66"/>
<dbReference type="CDD" id="cd15482">
    <property type="entry name" value="Sialidase_non-viral"/>
    <property type="match status" value="1"/>
</dbReference>
<feature type="domain" description="Bacterial repeat" evidence="2">
    <location>
        <begin position="184"/>
        <end position="254"/>
    </location>
</feature>
<evidence type="ECO:0000313" key="5">
    <source>
        <dbReference type="Proteomes" id="UP000254033"/>
    </source>
</evidence>
<feature type="transmembrane region" description="Helical" evidence="1">
    <location>
        <begin position="50"/>
        <end position="71"/>
    </location>
</feature>
<keyword evidence="1" id="KW-0472">Membrane</keyword>
<protein>
    <submittedName>
        <fullName evidence="4">NHL repeat protein</fullName>
    </submittedName>
</protein>
<dbReference type="InterPro" id="IPR015943">
    <property type="entry name" value="WD40/YVTN_repeat-like_dom_sf"/>
</dbReference>
<keyword evidence="1" id="KW-0812">Transmembrane</keyword>
<dbReference type="Gene3D" id="2.130.10.10">
    <property type="entry name" value="YVTN repeat-like/Quinoprotein amine dehydrogenase"/>
    <property type="match status" value="2"/>
</dbReference>
<accession>A0A378IQ66</accession>
<reference evidence="4 5" key="1">
    <citation type="submission" date="2018-06" db="EMBL/GenBank/DDBJ databases">
        <authorList>
            <consortium name="Pathogen Informatics"/>
            <person name="Doyle S."/>
        </authorList>
    </citation>
    <scope>NUCLEOTIDE SEQUENCE [LARGE SCALE GENOMIC DNA]</scope>
    <source>
        <strain evidence="4 5">NCTC11978</strain>
    </source>
</reference>
<dbReference type="Pfam" id="PF18998">
    <property type="entry name" value="Flg_new_2"/>
    <property type="match status" value="1"/>
</dbReference>
<dbReference type="InterPro" id="IPR044060">
    <property type="entry name" value="Bacterial_rp_domain"/>
</dbReference>